<keyword evidence="4" id="KW-1185">Reference proteome</keyword>
<accession>A0AAD7KPS6</accession>
<dbReference type="GO" id="GO:0008270">
    <property type="term" value="F:zinc ion binding"/>
    <property type="evidence" value="ECO:0007669"/>
    <property type="project" value="UniProtKB-KW"/>
</dbReference>
<keyword evidence="1" id="KW-0862">Zinc</keyword>
<dbReference type="SMART" id="SM00343">
    <property type="entry name" value="ZnF_C2HC"/>
    <property type="match status" value="3"/>
</dbReference>
<feature type="domain" description="CCHC-type" evidence="2">
    <location>
        <begin position="305"/>
        <end position="321"/>
    </location>
</feature>
<dbReference type="InterPro" id="IPR051714">
    <property type="entry name" value="Znf_CCHC_NABP"/>
</dbReference>
<evidence type="ECO:0000259" key="2">
    <source>
        <dbReference type="PROSITE" id="PS50158"/>
    </source>
</evidence>
<keyword evidence="1" id="KW-0863">Zinc-finger</keyword>
<dbReference type="PROSITE" id="PS50158">
    <property type="entry name" value="ZF_CCHC"/>
    <property type="match status" value="2"/>
</dbReference>
<proteinExistence type="predicted"/>
<dbReference type="InterPro" id="IPR001878">
    <property type="entry name" value="Znf_CCHC"/>
</dbReference>
<dbReference type="PANTHER" id="PTHR23002">
    <property type="entry name" value="ZINC FINGER CCHC DOMAIN CONTAINING PROTEIN"/>
    <property type="match status" value="1"/>
</dbReference>
<evidence type="ECO:0000313" key="3">
    <source>
        <dbReference type="EMBL" id="KAJ7943522.1"/>
    </source>
</evidence>
<dbReference type="EMBL" id="JARAOO010000014">
    <property type="protein sequence ID" value="KAJ7943522.1"/>
    <property type="molecule type" value="Genomic_DNA"/>
</dbReference>
<dbReference type="Gene3D" id="4.10.60.10">
    <property type="entry name" value="Zinc finger, CCHC-type"/>
    <property type="match status" value="1"/>
</dbReference>
<feature type="domain" description="CCHC-type" evidence="2">
    <location>
        <begin position="279"/>
        <end position="294"/>
    </location>
</feature>
<gene>
    <name evidence="3" type="ORF">O6P43_033057</name>
</gene>
<organism evidence="3 4">
    <name type="scientific">Quillaja saponaria</name>
    <name type="common">Soap bark tree</name>
    <dbReference type="NCBI Taxonomy" id="32244"/>
    <lineage>
        <taxon>Eukaryota</taxon>
        <taxon>Viridiplantae</taxon>
        <taxon>Streptophyta</taxon>
        <taxon>Embryophyta</taxon>
        <taxon>Tracheophyta</taxon>
        <taxon>Spermatophyta</taxon>
        <taxon>Magnoliopsida</taxon>
        <taxon>eudicotyledons</taxon>
        <taxon>Gunneridae</taxon>
        <taxon>Pentapetalae</taxon>
        <taxon>rosids</taxon>
        <taxon>fabids</taxon>
        <taxon>Fabales</taxon>
        <taxon>Quillajaceae</taxon>
        <taxon>Quillaja</taxon>
    </lineage>
</organism>
<protein>
    <submittedName>
        <fullName evidence="3">Zinc knuckle (CCHC-type) family protein</fullName>
    </submittedName>
</protein>
<dbReference type="SUPFAM" id="SSF57756">
    <property type="entry name" value="Retrovirus zinc finger-like domains"/>
    <property type="match status" value="1"/>
</dbReference>
<dbReference type="KEGG" id="qsa:O6P43_033057"/>
<sequence>MNSYEIFSFGSSFRILTQQLMRPESMRFFIFLHSKRKTSFIPSNLSSSASDDSVSMPKRTQLGFDPSEELFGMEADLKPRRVSSGKPKPRSWFGPNGQYIRELPCPSCRGRGYTPCPECGIERSRSDCPKCNGKGIVTCYQCLGDCVIWEESIDEQPWEKARSISPLKLKEDDEVDNLDIKLDVKKKSKRIYRSPSPEVGLKISRSLKSLNAKTGLFSKRMKIIHQDPALHAQRVAAIKKAKGTAAARKRTSEALKAFFSDPENRQKRSIAMKGAKFYCRNCGREGHRKHYCPELKDSLKGRQFKCRVCGERGHNRRTCKKSRLSNHNGVITRHHRCRICRQYGHNRRTCPQVISTSTKNNSVTSRSSNIHL</sequence>
<evidence type="ECO:0000313" key="4">
    <source>
        <dbReference type="Proteomes" id="UP001163823"/>
    </source>
</evidence>
<comment type="caution">
    <text evidence="3">The sequence shown here is derived from an EMBL/GenBank/DDBJ whole genome shotgun (WGS) entry which is preliminary data.</text>
</comment>
<dbReference type="InterPro" id="IPR036875">
    <property type="entry name" value="Znf_CCHC_sf"/>
</dbReference>
<evidence type="ECO:0000256" key="1">
    <source>
        <dbReference type="PROSITE-ProRule" id="PRU00047"/>
    </source>
</evidence>
<dbReference type="GO" id="GO:0003676">
    <property type="term" value="F:nucleic acid binding"/>
    <property type="evidence" value="ECO:0007669"/>
    <property type="project" value="InterPro"/>
</dbReference>
<dbReference type="Proteomes" id="UP001163823">
    <property type="component" value="Chromosome 14"/>
</dbReference>
<reference evidence="3" key="1">
    <citation type="journal article" date="2023" name="Science">
        <title>Elucidation of the pathway for biosynthesis of saponin adjuvants from the soapbark tree.</title>
        <authorList>
            <person name="Reed J."/>
            <person name="Orme A."/>
            <person name="El-Demerdash A."/>
            <person name="Owen C."/>
            <person name="Martin L.B.B."/>
            <person name="Misra R.C."/>
            <person name="Kikuchi S."/>
            <person name="Rejzek M."/>
            <person name="Martin A.C."/>
            <person name="Harkess A."/>
            <person name="Leebens-Mack J."/>
            <person name="Louveau T."/>
            <person name="Stephenson M.J."/>
            <person name="Osbourn A."/>
        </authorList>
    </citation>
    <scope>NUCLEOTIDE SEQUENCE</scope>
    <source>
        <strain evidence="3">S10</strain>
    </source>
</reference>
<name>A0AAD7KPS6_QUISA</name>
<keyword evidence="1" id="KW-0479">Metal-binding</keyword>
<dbReference type="AlphaFoldDB" id="A0AAD7KPS6"/>